<sequence>MFLNTNSNAQTFNTFDIRYATELKGDMLVIGNNLLGKDNNPLNDNTTNESVSMQYIDIDSDASTFNSSSADLAVPNTVDCFKIAYAGLYWGALIKTGDSRTDINKVKFKTPGSSTYTDVTGELIYDANVAPIVPDENKPYACYADVTSIISGLTNPQGTYTVADVKSSTGLNGSTGLAAGWTLYVIYENPKTTTKYMVSYDGFSALYDGRTLDIPISGFRTPSSGSINIKFGFATLNGDKSSNNSNKTKVEINNGTANGTSLTTTLRPSNYFFNSSITNLDSYFTSRNPNGTNSLGYDTGIEQLLNVNQSTIGNNATSAQITLQVARGQANPIFSFFNAFQVNVIAPDISLTKLVKDISGNDIGNTDVALGTNLYYEIGFQSTGNDNVTNFTLKDVLPNNVIFNYPSDIISLPTGVTHSYNATTRELLFSIPNNLVEVGDVSQTIRLHVQVVSSYKDLLDACSNEIKNQAFASYQGTINTTPRVDEGSFASTVCNFGTPSSTNFLVNINGQTFSSNEILCGASVQLSGPSGYSSYSWSTSPTGTPVIGTNQNYNATATGTYYITSTSPCATVTEAITVNPFGNTITNPVIPFADEVVVCPNNGKDLPNIFLCGANATRYIQTNISDASTIVWEKLNENSCTAVTVPNCANESTSCQWNTVGTGQNYTANTSGQFRVTINYPGGCYSIFYFNVYQNVLNPTATTRDIICNKNGEITIGGVPSGYEYSLNGSTYQSSNVFSIPTAGAYTVYIRQVGVTTNPCIFSVTNILIRQRNFTTSTIVTQPLCYGDKGAIKIAAQDAYPQYYYSIHQDATLVNSVGPILASDYEFAGLNPGTYTVRVWTDDGCDYSTTIDIIQPALLSATSALTKPLTCTDGEITIYPSGGTPPYAYYVNGSTSSQSTPQITVSSAGTYSIQIIDSQNCSTTTSITVAAVPAPEFTISQTNILCYNDTTGAINFNVTNANGYTLTYSIDNGSTYSTNPTFSNLSAGTYNAIVKYSLAGTDCFTTAQTITITQPATAVTASAGVSELAGCGPSGEGKIRITNPQGGIAPYQYSFDNQTTWTTTNETYLAPGTYTVYVRDANGCIYPMSNIVIDPVPVEPTIDVENPAFNCDGTATSTVTVTNNGGTNYSYEYLIDGIPNTNVPPNVFTNVPSGTHTVSVSYQLLAVPTYSNLLKEDFGSGSEVASPGINPAFCFEMQNFLTCDQNGTLNNGEYTVTNTIKNGIYSGWHNPVDHTAGSATGRYLAVDAGSAIPNNAVVYRKTIQDIIPNQPIQVRFFATNLLKVGNTQPNASLTVELQNASGVALSSESTGGIPKTNGWIEYNKTINPGNNTTLDFVLRLEIAQVNGIDFAVDDIEVYQLPKTCITTKDFTVIIPTDEAFTASLVNVKNLNCSGSNDGEITIAATNFDTTNGYQYSLDNGATWNTQTASPYTITGLAAATYNLKIRYGATAGNTCEQSFTATITAPLPLVITANVSSPASCAGGATISASATGGTAAYRYELWNATVTTIIVSSQTSGTFTNVTPGSYIVRGYDANNCTDDSPVITVVAPPTLSASLDPSSDFCYDSLNQATLVVTTSGGTAPFVYSLDGAPAQNSNTFNNVSPGTHQIVVTDSFNCIATISNISITPQLTATIPSVKELDCTSNPNAVINGSISGGYAPYTVTLISGTGPGTIEQTGATTFTYTTAVAGTYQFQIQDAQGCTTTTSATINPLVPITATLITINPLCNGDANGSVQIIPSGGVGPYTYSFNGSAFSTTSLYSGLSANIAYTYEVRDSKNCSFTGTITLTEPTALTTTATVIPFSCNTSNTKQSATITIVVPTTGTAPYTYSFNGNSYSNSRVLTVNDTGLDQNVDYSVRDANGCIFTGSITLNKLNPPVAGTIGTTPITCNTSTSTVTVTPASGTGVGTLTYEIISPASTAPSNTTGVFTGLLPGTYIFKVTDANGCYYTQSHNVLPVTPIAVTGNVTSDVLCKGGNTGSAVFTVSGFSDKYSYSINGGTLITAQTDATINISNLTADTYTINITDEATSCTATATVTIKEPTAPLALTATATNINCNNDNAQITVNATGGTPNYSYAAVVTGTSAPTTYTSNNVVTVDTNSGSNLSWDVYVKDTNGCTEMTTVTIASDPMPTVTTPTLASNQCTVSTGFTFTATGTGVAPLRYSINGGTTYQSSPTFTVNTPGSYTVTIIDGNGCTDQSDTPTIIYPRLTLNAVLNKNISCVPGDEAAQITLTATNGNSTSYTYSYSTDGLTFTNMASNVFNTTTPGSYTFSVTDANGCTAITTNPIVLTTPVNPEIIDHTQTQDIYCNGESTASIRVNINSAVGLAPFTYSIDGTNFQSSNIFSGLAAGNYTITLKDANGCPDTYPITINEPTALKYTLSATEIQCASTSLGSITVNVDALGLGGTAPYTYILTNNVGEPTQSIPNATGTNYTFSNLNFGTYYVTVVDANGCSLKTTTKVTSPPDNLDIVVESTADCASGGTVSVTATGPLLGSGPFYFAKYEKDPITGLYPTAPTFIAGVVQPPFQKEDTPGTPHTSTFTGLIQGVIYSFIVFDDATDCSYIKEASAPTIKATSLATLRVVTDVTCVGANDGTVSITLNTDSTDPLYSPPTSVDYAVYDSKTNMPLTPANEDFGIAVGSYPFVMPLIGGLAPGSYYVVITEHGGTNNGCMSATLPFDIYESATALEVTATVVKNDSCNLNAGQIVAIAKGGTTMSREDALAVPPQVATPIPYQYQILPDTGVTGDISDDTPPTSTDTNWGTTNTFYKEAGYYIVYAMDANKCIQAYPIQLLSDDAPTIDTPAPICYNGNPFTISISGTVDPDIVGNKTYSINGSAFQSGPDFTFNAAGTYNLVIKDGNGCTADVDYEVYPQLVLDAALTKELDCTTPNPDAAITLTATGGNTSPAPSYAYESSNDNVSWSTMPSNVFTATTAGTYYFRVTDNNNPTSCQATSSLTVDPKTPTVFTTIETDVLCNGGNEGTITVNVTSGVGPFEYKLDGPVPYGYQSSNQFNLLSYGTNYIVTVRNSKMCEFTSAPITIDEPTPLSASSVLTTPLSCGAGNAAQPATVTVTGIDGTAPYSYSFNAGASYTSSNTYQSYTGTTFDVLIKDANGCIFTLPNGVDIPVLDPPTDLDFSGTAVTCNATTSDVTLSTTDGVLPLSYAIVFPTSATTNTTGASTGIFTGLAPDTYLFQVTDANGCTYQEAYTVNPVTNITVSGQLISDVTCNGSSNGVIEFTVANFAGTYSYVFNGETPEIGQNSTTITKNNLAAGTYLITITDETTGCEATTSVTVSEPTILTLIPGSNIKANCNFGAQVSVTASGGTPGYTYAFVLDAVIPVATDYTTSNSAVLDPAVNTQWDVWVKDANGCVISSPIAITIATDPLPTVTVNSFSQCPSPTGEYTFTLSATGIAPFEYSIGSGFQSSPTFTVNTPGTYNVTVKDKNGCTTTANALINILAALQLEADITALPSCSNGDGTLTLTATGGSGNYEYRIDSGAYQASANFTNLFAGSHTATVRDITTSCTFSIPVRLEAATPVTGFALSKTDVSCNGGSDGVITATMATPAPGINDNPVYMYSLSGSAVRPAQSSNIFSGLITGNYTVTVTSARGCTATENISIAEPAIITIPAPDVVQFGCTSGSNTTNFATITVNGVTGGSGIYNYEFIKGGTRVQFGTNNVYTETNLLGGNYTINVYDNKGCTASVPGSININPFIALDKITVNVNNAITCTNLEDITVLVSTTGGTPTNLQYTLVDYNATTGVSGAKYPSQSNTTGVFTGLVVGDYLITVLNPDTGCSITSVHYVNEPNTFDLNINNITDVSCYGRTNGSVDITFIDRVPTPTNDAGGFSYTITGPVGSTGISPTAGPYTITNLAAGIYTITATLTNSPYCSVTKNFSISQPSAALTIAETHTEITCISGNNDGSISATATGGWPGGYEYQLLLNGTEQVAFSSQSTFINLTAGNYIVNVRDSKGCVASANVTLVNPTPITITASSDIAMVNCFGDKTATITVNTTTGGQGSNYMYTLNTTSLTPATSSGPQASPVFSGLGAGTYTVSVTDGYSCTATTTPIVITQPSKVIASLVVASTQTCLIQTTLTLSATGGTGTYSYSTDVNFTTVLGSFVSSVNFQIPPGTYTYYVKDANGCISNVSNQIKIDPLPALKINVDIRNAVINCAGDNTGVIVATAEGGLGNYSYSLLDGSGTTIQGPTASGNFTRLFAGNYQIKVDSGDCTTTSSTITITQPLAPLTATYVITPVSCNGANNGVFTVSASGGTGIIKYAISPNLNQFFDSNIFDNLAPGNYNVIVQDVLGCYVKINFDMTEPTPIRATTIASSVIPEVCYGDKDGAFSINITGGVLPYSVNLDNPTGTYTTGTATQTQFDFTGLTGGKHTVYILDANGCSFEWDVIMDESVKINPVALVDYGCVNNSASNSVTVTVDASITNPSDLDYSLDGGNYQASNVFTNVAAGTDHYIDVRHTNGCIKRTADFNILQIDPLTLTLTDGGLNEIIATAAGGGGGYQYTFNGEDNGTKNSYIIYKSGDYTVQVTDANGCVASATRYFEYIDVCIPNYFTPNGDGVNDGWAPGCTENYKDLTFDIFDRYGRKIATYRTGQKWDGKYNGNELPSGDYWYVLKLNNKKDNREFVGHFTLYR</sequence>
<dbReference type="Proteomes" id="UP000658793">
    <property type="component" value="Unassembled WGS sequence"/>
</dbReference>
<protein>
    <recommendedName>
        <fullName evidence="1">MAM domain-containing protein</fullName>
    </recommendedName>
</protein>
<proteinExistence type="predicted"/>
<dbReference type="NCBIfam" id="TIGR04131">
    <property type="entry name" value="Bac_Flav_CTERM"/>
    <property type="match status" value="1"/>
</dbReference>
<dbReference type="InterPro" id="IPR025667">
    <property type="entry name" value="SprB_repeat"/>
</dbReference>
<dbReference type="PROSITE" id="PS50060">
    <property type="entry name" value="MAM_2"/>
    <property type="match status" value="1"/>
</dbReference>
<gene>
    <name evidence="2" type="ORF">GCM10008015_07320</name>
</gene>
<dbReference type="Pfam" id="PF13585">
    <property type="entry name" value="CHU_C"/>
    <property type="match status" value="1"/>
</dbReference>
<evidence type="ECO:0000259" key="1">
    <source>
        <dbReference type="PROSITE" id="PS50060"/>
    </source>
</evidence>
<accession>A0ABQ1HCY6</accession>
<dbReference type="Pfam" id="PF13573">
    <property type="entry name" value="SprB"/>
    <property type="match status" value="10"/>
</dbReference>
<name>A0ABQ1HCY6_9FLAO</name>
<evidence type="ECO:0000313" key="2">
    <source>
        <dbReference type="EMBL" id="GGA69106.1"/>
    </source>
</evidence>
<dbReference type="RefSeq" id="WP_188492526.1">
    <property type="nucleotide sequence ID" value="NZ_BMGA01000001.1"/>
</dbReference>
<feature type="domain" description="MAM" evidence="1">
    <location>
        <begin position="1195"/>
        <end position="1366"/>
    </location>
</feature>
<organism evidence="2 3">
    <name type="scientific">Flavobacterium palustre</name>
    <dbReference type="NCBI Taxonomy" id="1476463"/>
    <lineage>
        <taxon>Bacteria</taxon>
        <taxon>Pseudomonadati</taxon>
        <taxon>Bacteroidota</taxon>
        <taxon>Flavobacteriia</taxon>
        <taxon>Flavobacteriales</taxon>
        <taxon>Flavobacteriaceae</taxon>
        <taxon>Flavobacterium</taxon>
    </lineage>
</organism>
<dbReference type="EMBL" id="BMGA01000001">
    <property type="protein sequence ID" value="GGA69106.1"/>
    <property type="molecule type" value="Genomic_DNA"/>
</dbReference>
<dbReference type="InterPro" id="IPR026341">
    <property type="entry name" value="T9SS_type_B"/>
</dbReference>
<reference evidence="3" key="1">
    <citation type="journal article" date="2019" name="Int. J. Syst. Evol. Microbiol.">
        <title>The Global Catalogue of Microorganisms (GCM) 10K type strain sequencing project: providing services to taxonomists for standard genome sequencing and annotation.</title>
        <authorList>
            <consortium name="The Broad Institute Genomics Platform"/>
            <consortium name="The Broad Institute Genome Sequencing Center for Infectious Disease"/>
            <person name="Wu L."/>
            <person name="Ma J."/>
        </authorList>
    </citation>
    <scope>NUCLEOTIDE SEQUENCE [LARGE SCALE GENOMIC DNA]</scope>
    <source>
        <strain evidence="3">CGMCC 1.12811</strain>
    </source>
</reference>
<dbReference type="InterPro" id="IPR000998">
    <property type="entry name" value="MAM_dom"/>
</dbReference>
<keyword evidence="3" id="KW-1185">Reference proteome</keyword>
<comment type="caution">
    <text evidence="2">The sequence shown here is derived from an EMBL/GenBank/DDBJ whole genome shotgun (WGS) entry which is preliminary data.</text>
</comment>
<evidence type="ECO:0000313" key="3">
    <source>
        <dbReference type="Proteomes" id="UP000658793"/>
    </source>
</evidence>